<evidence type="ECO:0000313" key="2">
    <source>
        <dbReference type="Proteomes" id="UP000078046"/>
    </source>
</evidence>
<organism evidence="1 2">
    <name type="scientific">Intoshia linei</name>
    <dbReference type="NCBI Taxonomy" id="1819745"/>
    <lineage>
        <taxon>Eukaryota</taxon>
        <taxon>Metazoa</taxon>
        <taxon>Spiralia</taxon>
        <taxon>Lophotrochozoa</taxon>
        <taxon>Mesozoa</taxon>
        <taxon>Orthonectida</taxon>
        <taxon>Rhopaluridae</taxon>
        <taxon>Intoshia</taxon>
    </lineage>
</organism>
<dbReference type="Proteomes" id="UP000078046">
    <property type="component" value="Unassembled WGS sequence"/>
</dbReference>
<dbReference type="InterPro" id="IPR027267">
    <property type="entry name" value="AH/BAR_dom_sf"/>
</dbReference>
<accession>A0A177BBP4</accession>
<sequence length="164" mass="18941">MVGKHYLRLSNNYQLISEGLNMTPSTNMRYLSGILDELQKKFKNVGTLCCEGNQLENKRTADTMLFCLNVSTGLKNVITSHQLGSQFYQDTHPLRPDKDLYYAKQRYSNLTLSTQAEINQYYASIATQIKNDIKNWLEVSIKFHNMQMKLFQDVLTLVDNDSNN</sequence>
<gene>
    <name evidence="1" type="ORF">A3Q56_00444</name>
</gene>
<reference evidence="1 2" key="1">
    <citation type="submission" date="2016-04" db="EMBL/GenBank/DDBJ databases">
        <title>The genome of Intoshia linei affirms orthonectids as highly simplified spiralians.</title>
        <authorList>
            <person name="Mikhailov K.V."/>
            <person name="Slusarev G.S."/>
            <person name="Nikitin M.A."/>
            <person name="Logacheva M.D."/>
            <person name="Penin A."/>
            <person name="Aleoshin V."/>
            <person name="Panchin Y.V."/>
        </authorList>
    </citation>
    <scope>NUCLEOTIDE SEQUENCE [LARGE SCALE GENOMIC DNA]</scope>
    <source>
        <strain evidence="1">Intl2013</strain>
        <tissue evidence="1">Whole animal</tissue>
    </source>
</reference>
<comment type="caution">
    <text evidence="1">The sequence shown here is derived from an EMBL/GenBank/DDBJ whole genome shotgun (WGS) entry which is preliminary data.</text>
</comment>
<proteinExistence type="predicted"/>
<evidence type="ECO:0000313" key="1">
    <source>
        <dbReference type="EMBL" id="OAF71749.1"/>
    </source>
</evidence>
<name>A0A177BBP4_9BILA</name>
<keyword evidence="2" id="KW-1185">Reference proteome</keyword>
<dbReference type="AlphaFoldDB" id="A0A177BBP4"/>
<dbReference type="EMBL" id="LWCA01000026">
    <property type="protein sequence ID" value="OAF71749.1"/>
    <property type="molecule type" value="Genomic_DNA"/>
</dbReference>
<dbReference type="Gene3D" id="1.20.1270.60">
    <property type="entry name" value="Arfaptin homology (AH) domain/BAR domain"/>
    <property type="match status" value="1"/>
</dbReference>
<protein>
    <submittedName>
        <fullName evidence="1">Uncharacterized protein</fullName>
    </submittedName>
</protein>